<dbReference type="InterPro" id="IPR003594">
    <property type="entry name" value="HATPase_dom"/>
</dbReference>
<keyword evidence="6" id="KW-0175">Coiled coil</keyword>
<keyword evidence="5" id="KW-0418">Kinase</keyword>
<dbReference type="InterPro" id="IPR036890">
    <property type="entry name" value="HATPase_C_sf"/>
</dbReference>
<accession>A0A2K8Z757</accession>
<organism evidence="10 11">
    <name type="scientific">Spirosoma pollinicola</name>
    <dbReference type="NCBI Taxonomy" id="2057025"/>
    <lineage>
        <taxon>Bacteria</taxon>
        <taxon>Pseudomonadati</taxon>
        <taxon>Bacteroidota</taxon>
        <taxon>Cytophagia</taxon>
        <taxon>Cytophagales</taxon>
        <taxon>Cytophagaceae</taxon>
        <taxon>Spirosoma</taxon>
    </lineage>
</organism>
<dbReference type="PROSITE" id="PS50112">
    <property type="entry name" value="PAS"/>
    <property type="match status" value="3"/>
</dbReference>
<feature type="domain" description="PAS" evidence="8">
    <location>
        <begin position="651"/>
        <end position="691"/>
    </location>
</feature>
<dbReference type="CDD" id="cd00082">
    <property type="entry name" value="HisKA"/>
    <property type="match status" value="1"/>
</dbReference>
<gene>
    <name evidence="10" type="ORF">CWM47_30110</name>
</gene>
<feature type="domain" description="Histidine kinase" evidence="7">
    <location>
        <begin position="1177"/>
        <end position="1395"/>
    </location>
</feature>
<dbReference type="SMART" id="SM00387">
    <property type="entry name" value="HATPase_c"/>
    <property type="match status" value="1"/>
</dbReference>
<keyword evidence="11" id="KW-1185">Reference proteome</keyword>
<dbReference type="PROSITE" id="PS50109">
    <property type="entry name" value="HIS_KIN"/>
    <property type="match status" value="1"/>
</dbReference>
<dbReference type="OrthoDB" id="9766459at2"/>
<dbReference type="SMART" id="SM00091">
    <property type="entry name" value="PAS"/>
    <property type="match status" value="5"/>
</dbReference>
<dbReference type="InterPro" id="IPR005467">
    <property type="entry name" value="His_kinase_dom"/>
</dbReference>
<dbReference type="PROSITE" id="PS50113">
    <property type="entry name" value="PAC"/>
    <property type="match status" value="4"/>
</dbReference>
<dbReference type="SUPFAM" id="SSF55874">
    <property type="entry name" value="ATPase domain of HSP90 chaperone/DNA topoisomerase II/histidine kinase"/>
    <property type="match status" value="1"/>
</dbReference>
<feature type="domain" description="PAC" evidence="9">
    <location>
        <begin position="978"/>
        <end position="1033"/>
    </location>
</feature>
<protein>
    <recommendedName>
        <fullName evidence="2">histidine kinase</fullName>
        <ecNumber evidence="2">2.7.13.3</ecNumber>
    </recommendedName>
</protein>
<dbReference type="SUPFAM" id="SSF55781">
    <property type="entry name" value="GAF domain-like"/>
    <property type="match status" value="2"/>
</dbReference>
<feature type="domain" description="PAS" evidence="8">
    <location>
        <begin position="907"/>
        <end position="977"/>
    </location>
</feature>
<evidence type="ECO:0000256" key="1">
    <source>
        <dbReference type="ARBA" id="ARBA00000085"/>
    </source>
</evidence>
<dbReference type="Gene3D" id="2.10.70.100">
    <property type="match status" value="1"/>
</dbReference>
<dbReference type="InterPro" id="IPR000014">
    <property type="entry name" value="PAS"/>
</dbReference>
<dbReference type="PRINTS" id="PR00344">
    <property type="entry name" value="BCTRLSENSOR"/>
</dbReference>
<sequence length="1395" mass="159531">MENIFKKATDGFTKSNLSIDDFPDLPTGIILCEPVRNDVGSINNLCITYLNPFAYSLLRDMSSIPDTHFLGDIPYLNALFTTACTVMETGVSLTIDIYEPEIECWLESSVYRNENKCIIYLQNNNSRENYRKNLQRKQEFESIISGMSGRLLNVTSDSLDTYILESLAQIGLYNKADRVYIFNYSTDKALMNCTHEWCAEGIESQQEYLQKEPTRFFPWWHQKMLNQETIRITSLDELPPGAAEEKESLKAQNIQSLLVVPLLYDQNLIGFVGFDAVREERDWDKNDLDLLKTFSSLLVTVTNRVKREQLLVRVNKRLMGLSRISNALINSQLKDKQSDMIALEHIYDMIPCEVGIVFRIDKTGEFASAESRMRRGKREAWPGIRFPATYLHNSLFTQGREALVNQLNADSSEFPANLNPYNWGHRSFLAVPLFSRQHYVGLLVLLDKSLGFFTQEHVLIAREVAGQLSILLVQEEANQQLTVQARKLVENNQLLQAIIDNTPSILVLWEPVRKNGRIVDFAYLLTNPVNSVITGLSHDELMEKTLLALFPFAQKNGLFNRLVEVIETGEPQQFELRETLVTGELWGDYSLVRVAGNVLLSIKDITQLKQIEEKLLQNNADLEQRVAERAAEIQELYAMQQAILKYAGLAISATDTRGIIKLVNPALEALSGYQADELVGKVTPGALREPELFKRQIEELRSDSTNPAQNGEELIIDYLLTNDYLRRENTFLTKEGQLIPVLSTLSGLYNEQNQLIGYVDTAMDISYLKTIEQELKQANQRSQLATMAGKLGVWEWNLLTNELLLDANFFTLLRIPQTVKINRIEDVEPLVHPNDLAFFKLNVQKIIDDKSPFDVEFRIVSPIDQAILYIKADGLLLKNENGINHRLIGVVRDRTKKKQANFALKESEHRYRSLVDHLNDVVFHVDLAGSWTYLNPVWQEITGFTVEESLGKPFLDSVFPEDRERNQYLCELLMSRQKSVCTHIIRYKHKEGGYRWIDVFAQVILNEFNEITGITGTLTDITERKKAEESVLESEQRFRDIAENVDEIFWIRDLNQPKFIYMNSAYEKFTGQVADDLYKNPLLFLNFILEEDRGKVMDFFMHNGNNTNFDFRAWHQDGTLRYMSVRVFTVQNEEGLITRRIGVATDVTMAIEKELILEESLQKERTLNVLKSQFISTASHEFRTPLAAINSSVELVKYYVNENKTGTAIQLINQHIDKITNKIFTLNDLISDTLTISKIDEGKVDVNLELIDLIALSESTIKFYFSDRSDKRFVEFNVFGNAEPVTLDKKLTEHVLTNLLSNAFKFSTKNPLLKLNFRPEDVLITVSDEGIGIPEKDIPNLFGKFFRAGNVTSFQGTGLGLAICQEYVTLQQGQIEVDSIEGVGTTFRIILPFSQ</sequence>
<dbReference type="NCBIfam" id="TIGR00229">
    <property type="entry name" value="sensory_box"/>
    <property type="match status" value="3"/>
</dbReference>
<dbReference type="Pfam" id="PF00989">
    <property type="entry name" value="PAS"/>
    <property type="match status" value="2"/>
</dbReference>
<dbReference type="InterPro" id="IPR029016">
    <property type="entry name" value="GAF-like_dom_sf"/>
</dbReference>
<dbReference type="Gene3D" id="3.30.565.10">
    <property type="entry name" value="Histidine kinase-like ATPase, C-terminal domain"/>
    <property type="match status" value="1"/>
</dbReference>
<dbReference type="KEGG" id="spir:CWM47_30110"/>
<feature type="domain" description="PAS" evidence="8">
    <location>
        <begin position="1034"/>
        <end position="1108"/>
    </location>
</feature>
<dbReference type="SUPFAM" id="SSF55785">
    <property type="entry name" value="PYP-like sensor domain (PAS domain)"/>
    <property type="match status" value="5"/>
</dbReference>
<dbReference type="Gene3D" id="3.30.450.20">
    <property type="entry name" value="PAS domain"/>
    <property type="match status" value="5"/>
</dbReference>
<evidence type="ECO:0000259" key="7">
    <source>
        <dbReference type="PROSITE" id="PS50109"/>
    </source>
</evidence>
<feature type="domain" description="PAC" evidence="9">
    <location>
        <begin position="725"/>
        <end position="777"/>
    </location>
</feature>
<dbReference type="Gene3D" id="1.10.287.130">
    <property type="match status" value="1"/>
</dbReference>
<dbReference type="CDD" id="cd00130">
    <property type="entry name" value="PAS"/>
    <property type="match status" value="4"/>
</dbReference>
<dbReference type="InterPro" id="IPR000700">
    <property type="entry name" value="PAS-assoc_C"/>
</dbReference>
<evidence type="ECO:0000256" key="4">
    <source>
        <dbReference type="ARBA" id="ARBA00022679"/>
    </source>
</evidence>
<proteinExistence type="predicted"/>
<comment type="catalytic activity">
    <reaction evidence="1">
        <text>ATP + protein L-histidine = ADP + protein N-phospho-L-histidine.</text>
        <dbReference type="EC" id="2.7.13.3"/>
    </reaction>
</comment>
<evidence type="ECO:0000256" key="2">
    <source>
        <dbReference type="ARBA" id="ARBA00012438"/>
    </source>
</evidence>
<dbReference type="Gene3D" id="3.30.450.40">
    <property type="match status" value="2"/>
</dbReference>
<dbReference type="Pfam" id="PF02518">
    <property type="entry name" value="HATPase_c"/>
    <property type="match status" value="1"/>
</dbReference>
<evidence type="ECO:0000313" key="10">
    <source>
        <dbReference type="EMBL" id="AUD05726.1"/>
    </source>
</evidence>
<dbReference type="EC" id="2.7.13.3" evidence="2"/>
<dbReference type="SMART" id="SM00388">
    <property type="entry name" value="HisKA"/>
    <property type="match status" value="1"/>
</dbReference>
<dbReference type="InterPro" id="IPR004358">
    <property type="entry name" value="Sig_transdc_His_kin-like_C"/>
</dbReference>
<dbReference type="EMBL" id="CP025096">
    <property type="protein sequence ID" value="AUD05726.1"/>
    <property type="molecule type" value="Genomic_DNA"/>
</dbReference>
<name>A0A2K8Z757_9BACT</name>
<dbReference type="GO" id="GO:0000155">
    <property type="term" value="F:phosphorelay sensor kinase activity"/>
    <property type="evidence" value="ECO:0007669"/>
    <property type="project" value="InterPro"/>
</dbReference>
<dbReference type="SMART" id="SM00086">
    <property type="entry name" value="PAC"/>
    <property type="match status" value="4"/>
</dbReference>
<evidence type="ECO:0000256" key="6">
    <source>
        <dbReference type="SAM" id="Coils"/>
    </source>
</evidence>
<dbReference type="InterPro" id="IPR003661">
    <property type="entry name" value="HisK_dim/P_dom"/>
</dbReference>
<dbReference type="Pfam" id="PF00512">
    <property type="entry name" value="HisKA"/>
    <property type="match status" value="1"/>
</dbReference>
<dbReference type="Pfam" id="PF01590">
    <property type="entry name" value="GAF"/>
    <property type="match status" value="1"/>
</dbReference>
<dbReference type="CDD" id="cd00075">
    <property type="entry name" value="HATPase"/>
    <property type="match status" value="1"/>
</dbReference>
<keyword evidence="3" id="KW-0597">Phosphoprotein</keyword>
<dbReference type="Proteomes" id="UP000232883">
    <property type="component" value="Chromosome"/>
</dbReference>
<dbReference type="InterPro" id="IPR035965">
    <property type="entry name" value="PAS-like_dom_sf"/>
</dbReference>
<evidence type="ECO:0000313" key="11">
    <source>
        <dbReference type="Proteomes" id="UP000232883"/>
    </source>
</evidence>
<dbReference type="InterPro" id="IPR052162">
    <property type="entry name" value="Sensor_kinase/Photoreceptor"/>
</dbReference>
<evidence type="ECO:0000259" key="8">
    <source>
        <dbReference type="PROSITE" id="PS50112"/>
    </source>
</evidence>
<evidence type="ECO:0000256" key="3">
    <source>
        <dbReference type="ARBA" id="ARBA00022553"/>
    </source>
</evidence>
<evidence type="ECO:0000256" key="5">
    <source>
        <dbReference type="ARBA" id="ARBA00022777"/>
    </source>
</evidence>
<dbReference type="GO" id="GO:0006355">
    <property type="term" value="P:regulation of DNA-templated transcription"/>
    <property type="evidence" value="ECO:0007669"/>
    <property type="project" value="InterPro"/>
</dbReference>
<dbReference type="PANTHER" id="PTHR43304:SF1">
    <property type="entry name" value="PAC DOMAIN-CONTAINING PROTEIN"/>
    <property type="match status" value="1"/>
</dbReference>
<dbReference type="InterPro" id="IPR013655">
    <property type="entry name" value="PAS_fold_3"/>
</dbReference>
<dbReference type="InterPro" id="IPR013767">
    <property type="entry name" value="PAS_fold"/>
</dbReference>
<dbReference type="Pfam" id="PF08447">
    <property type="entry name" value="PAS_3"/>
    <property type="match status" value="2"/>
</dbReference>
<keyword evidence="4" id="KW-0808">Transferase</keyword>
<evidence type="ECO:0000259" key="9">
    <source>
        <dbReference type="PROSITE" id="PS50113"/>
    </source>
</evidence>
<feature type="coiled-coil region" evidence="6">
    <location>
        <begin position="605"/>
        <end position="639"/>
    </location>
</feature>
<feature type="domain" description="PAC" evidence="9">
    <location>
        <begin position="1107"/>
        <end position="1159"/>
    </location>
</feature>
<dbReference type="InterPro" id="IPR036097">
    <property type="entry name" value="HisK_dim/P_sf"/>
</dbReference>
<dbReference type="InterPro" id="IPR003018">
    <property type="entry name" value="GAF"/>
</dbReference>
<dbReference type="SMART" id="SM00065">
    <property type="entry name" value="GAF"/>
    <property type="match status" value="2"/>
</dbReference>
<feature type="domain" description="PAC" evidence="9">
    <location>
        <begin position="853"/>
        <end position="906"/>
    </location>
</feature>
<dbReference type="PANTHER" id="PTHR43304">
    <property type="entry name" value="PHYTOCHROME-LIKE PROTEIN CPH1"/>
    <property type="match status" value="1"/>
</dbReference>
<dbReference type="Pfam" id="PF13185">
    <property type="entry name" value="GAF_2"/>
    <property type="match status" value="1"/>
</dbReference>
<dbReference type="InterPro" id="IPR001610">
    <property type="entry name" value="PAC"/>
</dbReference>
<dbReference type="SUPFAM" id="SSF47384">
    <property type="entry name" value="Homodimeric domain of signal transducing histidine kinase"/>
    <property type="match status" value="1"/>
</dbReference>
<reference evidence="10 11" key="1">
    <citation type="submission" date="2017-11" db="EMBL/GenBank/DDBJ databases">
        <title>Taxonomic description and genome sequences of Spirosoma HA7 sp. nov., isolated from pollen microhabitat of Corylus avellana.</title>
        <authorList>
            <person name="Ambika Manirajan B."/>
            <person name="Suarez C."/>
            <person name="Ratering S."/>
            <person name="Geissler-Plaum R."/>
            <person name="Cardinale M."/>
            <person name="Sylvia S."/>
        </authorList>
    </citation>
    <scope>NUCLEOTIDE SEQUENCE [LARGE SCALE GENOMIC DNA]</scope>
    <source>
        <strain evidence="10 11">HA7</strain>
    </source>
</reference>